<dbReference type="OrthoDB" id="293642at2157"/>
<organism evidence="3 4">
    <name type="scientific">Natrarchaeobius chitinivorans</name>
    <dbReference type="NCBI Taxonomy" id="1679083"/>
    <lineage>
        <taxon>Archaea</taxon>
        <taxon>Methanobacteriati</taxon>
        <taxon>Methanobacteriota</taxon>
        <taxon>Stenosarchaea group</taxon>
        <taxon>Halobacteria</taxon>
        <taxon>Halobacteriales</taxon>
        <taxon>Natrialbaceae</taxon>
        <taxon>Natrarchaeobius</taxon>
    </lineage>
</organism>
<gene>
    <name evidence="3" type="ORF">EA472_08940</name>
</gene>
<sequence>MTSNRRTRARALFLVVLAVALCATIPATAAAQSESQVSGTVVVEEGETVDELEAFAGTVVVEGTVTGDVSVVAGNVRIDGDVGGDLEAASGSVTIAGSVDGDVEAAAGNVELVEGATVGGDLSAGAGSIAIDGSIDGNVAAGADTIRLGDEAAIAGDLRYGGDLVGNTDAVAGEIREDTSVGVDLTPTVQPIASWLFSLYVLGMNLLLGAALLALFPRFSDGVAGRVANDPLRTGVVGVGALVGVPILLIAIAITVVGIPLSFLGGLGFALAIWIGIVYGRYAIAAWLLSAVGVENRWLALVAGLVAGALVVQIPYLGNPINLVVLLLGLGALARGLYGHWHTHRERDRESSAGVRSDEPVTD</sequence>
<evidence type="ECO:0000256" key="1">
    <source>
        <dbReference type="SAM" id="Phobius"/>
    </source>
</evidence>
<evidence type="ECO:0000313" key="4">
    <source>
        <dbReference type="Proteomes" id="UP000281431"/>
    </source>
</evidence>
<keyword evidence="1" id="KW-1133">Transmembrane helix</keyword>
<feature type="transmembrane region" description="Helical" evidence="1">
    <location>
        <begin position="298"/>
        <end position="317"/>
    </location>
</feature>
<keyword evidence="1" id="KW-0472">Membrane</keyword>
<feature type="transmembrane region" description="Helical" evidence="1">
    <location>
        <begin position="195"/>
        <end position="216"/>
    </location>
</feature>
<dbReference type="InterPro" id="IPR058486">
    <property type="entry name" value="DUF8173"/>
</dbReference>
<feature type="transmembrane region" description="Helical" evidence="1">
    <location>
        <begin position="323"/>
        <end position="341"/>
    </location>
</feature>
<dbReference type="Proteomes" id="UP000281431">
    <property type="component" value="Unassembled WGS sequence"/>
</dbReference>
<reference evidence="3 4" key="1">
    <citation type="submission" date="2018-10" db="EMBL/GenBank/DDBJ databases">
        <title>Natrarchaeobius chitinivorans gen. nov., sp. nov., and Natrarchaeobius haloalkaliphilus sp. nov., alkaliphilic, chitin-utilizing haloarchaea from hypersaline alkaline lakes.</title>
        <authorList>
            <person name="Sorokin D.Y."/>
            <person name="Elcheninov A.G."/>
            <person name="Kostrikina N.A."/>
            <person name="Bale N.J."/>
            <person name="Sinninghe Damste J.S."/>
            <person name="Khijniak T.V."/>
            <person name="Kublanov I.V."/>
            <person name="Toshchakov S.V."/>
        </authorList>
    </citation>
    <scope>NUCLEOTIDE SEQUENCE [LARGE SCALE GENOMIC DNA]</scope>
    <source>
        <strain evidence="3 4">AArcht7</strain>
    </source>
</reference>
<dbReference type="Pfam" id="PF26514">
    <property type="entry name" value="DUF8173"/>
    <property type="match status" value="1"/>
</dbReference>
<keyword evidence="4" id="KW-1185">Reference proteome</keyword>
<feature type="transmembrane region" description="Helical" evidence="1">
    <location>
        <begin position="267"/>
        <end position="289"/>
    </location>
</feature>
<comment type="caution">
    <text evidence="3">The sequence shown here is derived from an EMBL/GenBank/DDBJ whole genome shotgun (WGS) entry which is preliminary data.</text>
</comment>
<protein>
    <submittedName>
        <fullName evidence="3">Polymer-forming cytoskeletal protein</fullName>
    </submittedName>
</protein>
<evidence type="ECO:0000259" key="2">
    <source>
        <dbReference type="Pfam" id="PF26514"/>
    </source>
</evidence>
<evidence type="ECO:0000313" key="3">
    <source>
        <dbReference type="EMBL" id="RQH00756.1"/>
    </source>
</evidence>
<keyword evidence="1" id="KW-0812">Transmembrane</keyword>
<feature type="domain" description="DUF8173" evidence="2">
    <location>
        <begin position="200"/>
        <end position="341"/>
    </location>
</feature>
<dbReference type="InterPro" id="IPR007607">
    <property type="entry name" value="BacA/B"/>
</dbReference>
<dbReference type="EMBL" id="REFZ01000005">
    <property type="protein sequence ID" value="RQH00756.1"/>
    <property type="molecule type" value="Genomic_DNA"/>
</dbReference>
<proteinExistence type="predicted"/>
<feature type="transmembrane region" description="Helical" evidence="1">
    <location>
        <begin position="236"/>
        <end position="261"/>
    </location>
</feature>
<dbReference type="Pfam" id="PF04519">
    <property type="entry name" value="Bactofilin"/>
    <property type="match status" value="1"/>
</dbReference>
<accession>A0A3N6PNS3</accession>
<dbReference type="AlphaFoldDB" id="A0A3N6PNS3"/>
<name>A0A3N6PNS3_NATCH</name>